<protein>
    <submittedName>
        <fullName evidence="2">Uncharacterized protein</fullName>
    </submittedName>
</protein>
<keyword evidence="3" id="KW-1185">Reference proteome</keyword>
<dbReference type="Proteomes" id="UP001151699">
    <property type="component" value="Chromosome B"/>
</dbReference>
<name>A0A9Q0S1R7_9DIPT</name>
<gene>
    <name evidence="2" type="ORF">Bhyg_06260</name>
</gene>
<feature type="compositionally biased region" description="Polar residues" evidence="1">
    <location>
        <begin position="21"/>
        <end position="33"/>
    </location>
</feature>
<accession>A0A9Q0S1R7</accession>
<comment type="caution">
    <text evidence="2">The sequence shown here is derived from an EMBL/GenBank/DDBJ whole genome shotgun (WGS) entry which is preliminary data.</text>
</comment>
<proteinExistence type="predicted"/>
<reference evidence="2" key="1">
    <citation type="submission" date="2022-07" db="EMBL/GenBank/DDBJ databases">
        <authorList>
            <person name="Trinca V."/>
            <person name="Uliana J.V.C."/>
            <person name="Torres T.T."/>
            <person name="Ward R.J."/>
            <person name="Monesi N."/>
        </authorList>
    </citation>
    <scope>NUCLEOTIDE SEQUENCE</scope>
    <source>
        <strain evidence="2">HSMRA1968</strain>
        <tissue evidence="2">Whole embryos</tissue>
    </source>
</reference>
<evidence type="ECO:0000313" key="2">
    <source>
        <dbReference type="EMBL" id="KAJ6641324.1"/>
    </source>
</evidence>
<sequence length="33" mass="3680">MKSYTCDVSRRQPKYIGHNEAAQSIEKNSGSGH</sequence>
<evidence type="ECO:0000313" key="3">
    <source>
        <dbReference type="Proteomes" id="UP001151699"/>
    </source>
</evidence>
<dbReference type="EMBL" id="WJQU01000002">
    <property type="protein sequence ID" value="KAJ6641324.1"/>
    <property type="molecule type" value="Genomic_DNA"/>
</dbReference>
<organism evidence="2 3">
    <name type="scientific">Pseudolycoriella hygida</name>
    <dbReference type="NCBI Taxonomy" id="35572"/>
    <lineage>
        <taxon>Eukaryota</taxon>
        <taxon>Metazoa</taxon>
        <taxon>Ecdysozoa</taxon>
        <taxon>Arthropoda</taxon>
        <taxon>Hexapoda</taxon>
        <taxon>Insecta</taxon>
        <taxon>Pterygota</taxon>
        <taxon>Neoptera</taxon>
        <taxon>Endopterygota</taxon>
        <taxon>Diptera</taxon>
        <taxon>Nematocera</taxon>
        <taxon>Sciaroidea</taxon>
        <taxon>Sciaridae</taxon>
        <taxon>Pseudolycoriella</taxon>
    </lineage>
</organism>
<evidence type="ECO:0000256" key="1">
    <source>
        <dbReference type="SAM" id="MobiDB-lite"/>
    </source>
</evidence>
<feature type="region of interest" description="Disordered" evidence="1">
    <location>
        <begin position="1"/>
        <end position="33"/>
    </location>
</feature>
<dbReference type="AlphaFoldDB" id="A0A9Q0S1R7"/>